<accession>A0A0W8G873</accession>
<dbReference type="Gene3D" id="3.40.1190.10">
    <property type="entry name" value="Mur-like, catalytic domain"/>
    <property type="match status" value="1"/>
</dbReference>
<name>A0A0W8G873_9ZZZZ</name>
<protein>
    <submittedName>
        <fullName evidence="13">Udp-n-acetylmuramoylalanyl-d-glutamate--2,6-diaminopimelate ligase</fullName>
        <ecNumber evidence="13">6.3.2.13</ecNumber>
    </submittedName>
</protein>
<dbReference type="InterPro" id="IPR036565">
    <property type="entry name" value="Mur-like_cat_sf"/>
</dbReference>
<feature type="domain" description="Mur ligase central" evidence="12">
    <location>
        <begin position="131"/>
        <end position="335"/>
    </location>
</feature>
<dbReference type="InterPro" id="IPR036615">
    <property type="entry name" value="Mur_ligase_C_dom_sf"/>
</dbReference>
<feature type="domain" description="Mur ligase C-terminal" evidence="11">
    <location>
        <begin position="357"/>
        <end position="483"/>
    </location>
</feature>
<dbReference type="GO" id="GO:0008765">
    <property type="term" value="F:UDP-N-acetylmuramoylalanyl-D-glutamate-2,6-diaminopimelate ligase activity"/>
    <property type="evidence" value="ECO:0007669"/>
    <property type="project" value="UniProtKB-EC"/>
</dbReference>
<keyword evidence="10" id="KW-1133">Transmembrane helix</keyword>
<dbReference type="GO" id="GO:0071555">
    <property type="term" value="P:cell wall organization"/>
    <property type="evidence" value="ECO:0007669"/>
    <property type="project" value="UniProtKB-KW"/>
</dbReference>
<dbReference type="EC" id="6.3.2.13" evidence="13"/>
<dbReference type="GO" id="GO:0005524">
    <property type="term" value="F:ATP binding"/>
    <property type="evidence" value="ECO:0007669"/>
    <property type="project" value="UniProtKB-KW"/>
</dbReference>
<dbReference type="AlphaFoldDB" id="A0A0W8G873"/>
<keyword evidence="5" id="KW-0067">ATP-binding</keyword>
<dbReference type="GO" id="GO:0051301">
    <property type="term" value="P:cell division"/>
    <property type="evidence" value="ECO:0007669"/>
    <property type="project" value="InterPro"/>
</dbReference>
<keyword evidence="6" id="KW-0133">Cell shape</keyword>
<organism evidence="13">
    <name type="scientific">hydrocarbon metagenome</name>
    <dbReference type="NCBI Taxonomy" id="938273"/>
    <lineage>
        <taxon>unclassified sequences</taxon>
        <taxon>metagenomes</taxon>
        <taxon>ecological metagenomes</taxon>
    </lineage>
</organism>
<dbReference type="SUPFAM" id="SSF53623">
    <property type="entry name" value="MurD-like peptide ligases, catalytic domain"/>
    <property type="match status" value="1"/>
</dbReference>
<evidence type="ECO:0000256" key="1">
    <source>
        <dbReference type="ARBA" id="ARBA00005898"/>
    </source>
</evidence>
<dbReference type="PANTHER" id="PTHR23135:SF4">
    <property type="entry name" value="UDP-N-ACETYLMURAMOYL-L-ALANYL-D-GLUTAMATE--2,6-DIAMINOPIMELATE LIGASE MURE HOMOLOG, CHLOROPLASTIC"/>
    <property type="match status" value="1"/>
</dbReference>
<dbReference type="InterPro" id="IPR004101">
    <property type="entry name" value="Mur_ligase_C"/>
</dbReference>
<evidence type="ECO:0000256" key="10">
    <source>
        <dbReference type="SAM" id="Phobius"/>
    </source>
</evidence>
<dbReference type="InterPro" id="IPR013221">
    <property type="entry name" value="Mur_ligase_cen"/>
</dbReference>
<evidence type="ECO:0000259" key="12">
    <source>
        <dbReference type="Pfam" id="PF08245"/>
    </source>
</evidence>
<evidence type="ECO:0000256" key="8">
    <source>
        <dbReference type="ARBA" id="ARBA00023316"/>
    </source>
</evidence>
<keyword evidence="7" id="KW-0573">Peptidoglycan synthesis</keyword>
<comment type="similarity">
    <text evidence="1">Belongs to the MurCDEF family. MurE subfamily.</text>
</comment>
<dbReference type="NCBIfam" id="TIGR01085">
    <property type="entry name" value="murE"/>
    <property type="match status" value="1"/>
</dbReference>
<feature type="transmembrane region" description="Helical" evidence="10">
    <location>
        <begin position="329"/>
        <end position="352"/>
    </location>
</feature>
<evidence type="ECO:0000256" key="3">
    <source>
        <dbReference type="ARBA" id="ARBA00022598"/>
    </source>
</evidence>
<evidence type="ECO:0000256" key="5">
    <source>
        <dbReference type="ARBA" id="ARBA00022840"/>
    </source>
</evidence>
<keyword evidence="2" id="KW-0963">Cytoplasm</keyword>
<dbReference type="GO" id="GO:0004326">
    <property type="term" value="F:tetrahydrofolylpolyglutamate synthase activity"/>
    <property type="evidence" value="ECO:0007669"/>
    <property type="project" value="InterPro"/>
</dbReference>
<comment type="caution">
    <text evidence="13">The sequence shown here is derived from an EMBL/GenBank/DDBJ whole genome shotgun (WGS) entry which is preliminary data.</text>
</comment>
<dbReference type="InterPro" id="IPR018109">
    <property type="entry name" value="Folylpolyglutamate_synth_CS"/>
</dbReference>
<evidence type="ECO:0000313" key="13">
    <source>
        <dbReference type="EMBL" id="KUG29364.1"/>
    </source>
</evidence>
<dbReference type="Gene3D" id="3.90.190.20">
    <property type="entry name" value="Mur ligase, C-terminal domain"/>
    <property type="match status" value="1"/>
</dbReference>
<dbReference type="SUPFAM" id="SSF63418">
    <property type="entry name" value="MurE/MurF N-terminal domain"/>
    <property type="match status" value="1"/>
</dbReference>
<dbReference type="EMBL" id="LNQE01000096">
    <property type="protein sequence ID" value="KUG29364.1"/>
    <property type="molecule type" value="Genomic_DNA"/>
</dbReference>
<keyword evidence="10" id="KW-0472">Membrane</keyword>
<dbReference type="PROSITE" id="PS01011">
    <property type="entry name" value="FOLYLPOLYGLU_SYNT_1"/>
    <property type="match status" value="1"/>
</dbReference>
<evidence type="ECO:0000256" key="7">
    <source>
        <dbReference type="ARBA" id="ARBA00022984"/>
    </source>
</evidence>
<feature type="region of interest" description="Disordered" evidence="9">
    <location>
        <begin position="1"/>
        <end position="22"/>
    </location>
</feature>
<reference evidence="13" key="1">
    <citation type="journal article" date="2015" name="Proc. Natl. Acad. Sci. U.S.A.">
        <title>Networks of energetic and metabolic interactions define dynamics in microbial communities.</title>
        <authorList>
            <person name="Embree M."/>
            <person name="Liu J.K."/>
            <person name="Al-Bassam M.M."/>
            <person name="Zengler K."/>
        </authorList>
    </citation>
    <scope>NUCLEOTIDE SEQUENCE</scope>
</reference>
<evidence type="ECO:0000259" key="11">
    <source>
        <dbReference type="Pfam" id="PF02875"/>
    </source>
</evidence>
<dbReference type="Pfam" id="PF02875">
    <property type="entry name" value="Mur_ligase_C"/>
    <property type="match status" value="1"/>
</dbReference>
<dbReference type="Pfam" id="PF08245">
    <property type="entry name" value="Mur_ligase_M"/>
    <property type="match status" value="1"/>
</dbReference>
<keyword evidence="10" id="KW-0812">Transmembrane</keyword>
<keyword evidence="4" id="KW-0547">Nucleotide-binding</keyword>
<dbReference type="GO" id="GO:0005737">
    <property type="term" value="C:cytoplasm"/>
    <property type="evidence" value="ECO:0007669"/>
    <property type="project" value="InterPro"/>
</dbReference>
<gene>
    <name evidence="13" type="ORF">ASZ90_000748</name>
</gene>
<evidence type="ECO:0000256" key="2">
    <source>
        <dbReference type="ARBA" id="ARBA00022490"/>
    </source>
</evidence>
<sequence length="510" mass="52870">MAKKRTQCETGTNAAGAKTMNQAPAGQAADAQGLSKALAAVSGGAPLCAHSGRVVPGAVFVAVSPDVTAAAIHAAEAVTRGAAYVVAGPGVTLSPGGAARLLPTPNPRLVLGELAKAAHGADYSGFSLIGVTGTNGKTTVCFLVEHLLASAGWPTGLLGTVAYRWPGGSRPATLTTPGCLDLHGLFAEMIAAKTRAAVMEVSSHALDQDRVAGLSFAAAAFTNLTQDHLDYHGDLETYFQAKTRLFTHYLTAPDRAVVNFDDPHGPRLLDMLPGSVGYGLGPSGTGNWRPLRGEILSHDGSGLTLGVSFEGKAWEIVSPLIGRYNAQNLLAAMGIGLVLGLSPAAMAALSGFGGVPGRLERVVNDRGLNVFVDYAHTPDALENVLRAVREVTAGRLFVVFGCGGDRDRAKRPLMAAAVAAKADVAVLTSDNPRHEAPEAIMDDARPGLSGAARVLEDPDRRRAIAMALAEMTSDDVLVVAGKGHEAYQQIGDEKFPFHDATVVRELARCA</sequence>
<evidence type="ECO:0000256" key="9">
    <source>
        <dbReference type="SAM" id="MobiDB-lite"/>
    </source>
</evidence>
<keyword evidence="8" id="KW-0961">Cell wall biogenesis/degradation</keyword>
<evidence type="ECO:0000256" key="4">
    <source>
        <dbReference type="ARBA" id="ARBA00022741"/>
    </source>
</evidence>
<proteinExistence type="inferred from homology"/>
<dbReference type="SUPFAM" id="SSF53244">
    <property type="entry name" value="MurD-like peptide ligases, peptide-binding domain"/>
    <property type="match status" value="1"/>
</dbReference>
<dbReference type="GO" id="GO:0009252">
    <property type="term" value="P:peptidoglycan biosynthetic process"/>
    <property type="evidence" value="ECO:0007669"/>
    <property type="project" value="UniProtKB-KW"/>
</dbReference>
<keyword evidence="3 13" id="KW-0436">Ligase</keyword>
<dbReference type="NCBIfam" id="NF001126">
    <property type="entry name" value="PRK00139.1-4"/>
    <property type="match status" value="1"/>
</dbReference>
<dbReference type="InterPro" id="IPR035911">
    <property type="entry name" value="MurE/MurF_N"/>
</dbReference>
<dbReference type="InterPro" id="IPR005761">
    <property type="entry name" value="UDP-N-AcMur-Glu-dNH2Pim_ligase"/>
</dbReference>
<evidence type="ECO:0000256" key="6">
    <source>
        <dbReference type="ARBA" id="ARBA00022960"/>
    </source>
</evidence>
<dbReference type="HAMAP" id="MF_00208">
    <property type="entry name" value="MurE"/>
    <property type="match status" value="1"/>
</dbReference>
<dbReference type="GO" id="GO:0008360">
    <property type="term" value="P:regulation of cell shape"/>
    <property type="evidence" value="ECO:0007669"/>
    <property type="project" value="UniProtKB-KW"/>
</dbReference>
<dbReference type="PANTHER" id="PTHR23135">
    <property type="entry name" value="MUR LIGASE FAMILY MEMBER"/>
    <property type="match status" value="1"/>
</dbReference>
<dbReference type="Gene3D" id="3.40.1390.10">
    <property type="entry name" value="MurE/MurF, N-terminal domain"/>
    <property type="match status" value="1"/>
</dbReference>